<feature type="region of interest" description="Disordered" evidence="1">
    <location>
        <begin position="61"/>
        <end position="83"/>
    </location>
</feature>
<name>A0A4Z1GSI2_9HELO</name>
<reference evidence="2 3" key="1">
    <citation type="submission" date="2017-12" db="EMBL/GenBank/DDBJ databases">
        <title>Comparative genomics of Botrytis spp.</title>
        <authorList>
            <person name="Valero-Jimenez C.A."/>
            <person name="Tapia P."/>
            <person name="Veloso J."/>
            <person name="Silva-Moreno E."/>
            <person name="Staats M."/>
            <person name="Valdes J.H."/>
            <person name="Van Kan J.A.L."/>
        </authorList>
    </citation>
    <scope>NUCLEOTIDE SEQUENCE [LARGE SCALE GENOMIC DNA]</scope>
    <source>
        <strain evidence="2 3">Bh0001</strain>
    </source>
</reference>
<protein>
    <submittedName>
        <fullName evidence="2">Uncharacterized protein</fullName>
    </submittedName>
</protein>
<proteinExistence type="predicted"/>
<organism evidence="2 3">
    <name type="scientific">Botrytis hyacinthi</name>
    <dbReference type="NCBI Taxonomy" id="278943"/>
    <lineage>
        <taxon>Eukaryota</taxon>
        <taxon>Fungi</taxon>
        <taxon>Dikarya</taxon>
        <taxon>Ascomycota</taxon>
        <taxon>Pezizomycotina</taxon>
        <taxon>Leotiomycetes</taxon>
        <taxon>Helotiales</taxon>
        <taxon>Sclerotiniaceae</taxon>
        <taxon>Botrytis</taxon>
    </lineage>
</organism>
<dbReference type="AlphaFoldDB" id="A0A4Z1GSI2"/>
<comment type="caution">
    <text evidence="2">The sequence shown here is derived from an EMBL/GenBank/DDBJ whole genome shotgun (WGS) entry which is preliminary data.</text>
</comment>
<dbReference type="EMBL" id="PQXK01000048">
    <property type="protein sequence ID" value="TGO39745.1"/>
    <property type="molecule type" value="Genomic_DNA"/>
</dbReference>
<keyword evidence="3" id="KW-1185">Reference proteome</keyword>
<evidence type="ECO:0000313" key="2">
    <source>
        <dbReference type="EMBL" id="TGO39745.1"/>
    </source>
</evidence>
<evidence type="ECO:0000313" key="3">
    <source>
        <dbReference type="Proteomes" id="UP000297814"/>
    </source>
</evidence>
<sequence>MTSLLQRFTPTYFDQRYSTMEMTVSESDRSSSRKNFANTENEGHMLIGNLMEGASISRPLSAQGSLVHEEDEERNHVSSNENATMETLASDFDRQPLGEESLPKVRRQRSIGMACKYCVLCQAQFPPFFSEISGINTFWRWRQRRQVQPWEYKFRAVIEINGEDEEEEDIGMTGLMTFPEGYSSHEKLVASIPSSSTEFLLNMVHGPD</sequence>
<evidence type="ECO:0000256" key="1">
    <source>
        <dbReference type="SAM" id="MobiDB-lite"/>
    </source>
</evidence>
<gene>
    <name evidence="2" type="ORF">BHYA_0048g00100</name>
</gene>
<accession>A0A4Z1GSI2</accession>
<dbReference type="Proteomes" id="UP000297814">
    <property type="component" value="Unassembled WGS sequence"/>
</dbReference>